<feature type="region of interest" description="Disordered" evidence="1">
    <location>
        <begin position="70"/>
        <end position="93"/>
    </location>
</feature>
<dbReference type="EMBL" id="OZ035835">
    <property type="protein sequence ID" value="CAL1578593.1"/>
    <property type="molecule type" value="Genomic_DNA"/>
</dbReference>
<organism evidence="2 3">
    <name type="scientific">Knipowitschia caucasica</name>
    <name type="common">Caucasian dwarf goby</name>
    <name type="synonym">Pomatoschistus caucasicus</name>
    <dbReference type="NCBI Taxonomy" id="637954"/>
    <lineage>
        <taxon>Eukaryota</taxon>
        <taxon>Metazoa</taxon>
        <taxon>Chordata</taxon>
        <taxon>Craniata</taxon>
        <taxon>Vertebrata</taxon>
        <taxon>Euteleostomi</taxon>
        <taxon>Actinopterygii</taxon>
        <taxon>Neopterygii</taxon>
        <taxon>Teleostei</taxon>
        <taxon>Neoteleostei</taxon>
        <taxon>Acanthomorphata</taxon>
        <taxon>Gobiaria</taxon>
        <taxon>Gobiiformes</taxon>
        <taxon>Gobioidei</taxon>
        <taxon>Gobiidae</taxon>
        <taxon>Gobiinae</taxon>
        <taxon>Knipowitschia</taxon>
    </lineage>
</organism>
<sequence>MEAMTVSHREELITSKCRGPSPAPDPDYRRPDHQGPAGPSERSHRYRPIRTLRRKPFTVYAKTCVRRNKQMIQEEPTQTPTLHVPPMSVLPCD</sequence>
<protein>
    <submittedName>
        <fullName evidence="2">Uncharacterized protein</fullName>
    </submittedName>
</protein>
<dbReference type="AlphaFoldDB" id="A0AAV2JLN7"/>
<dbReference type="Proteomes" id="UP001497482">
    <property type="component" value="Chromosome 13"/>
</dbReference>
<evidence type="ECO:0000313" key="2">
    <source>
        <dbReference type="EMBL" id="CAL1578593.1"/>
    </source>
</evidence>
<keyword evidence="3" id="KW-1185">Reference proteome</keyword>
<proteinExistence type="predicted"/>
<evidence type="ECO:0000313" key="3">
    <source>
        <dbReference type="Proteomes" id="UP001497482"/>
    </source>
</evidence>
<evidence type="ECO:0000256" key="1">
    <source>
        <dbReference type="SAM" id="MobiDB-lite"/>
    </source>
</evidence>
<accession>A0AAV2JLN7</accession>
<gene>
    <name evidence="2" type="ORF">KC01_LOCUS9719</name>
</gene>
<name>A0AAV2JLN7_KNICA</name>
<reference evidence="2 3" key="1">
    <citation type="submission" date="2024-04" db="EMBL/GenBank/DDBJ databases">
        <authorList>
            <person name="Waldvogel A.-M."/>
            <person name="Schoenle A."/>
        </authorList>
    </citation>
    <scope>NUCLEOTIDE SEQUENCE [LARGE SCALE GENOMIC DNA]</scope>
</reference>
<feature type="region of interest" description="Disordered" evidence="1">
    <location>
        <begin position="1"/>
        <end position="52"/>
    </location>
</feature>